<organism evidence="1 2">
    <name type="scientific">Schizopora paradoxa</name>
    <dbReference type="NCBI Taxonomy" id="27342"/>
    <lineage>
        <taxon>Eukaryota</taxon>
        <taxon>Fungi</taxon>
        <taxon>Dikarya</taxon>
        <taxon>Basidiomycota</taxon>
        <taxon>Agaricomycotina</taxon>
        <taxon>Agaricomycetes</taxon>
        <taxon>Hymenochaetales</taxon>
        <taxon>Schizoporaceae</taxon>
        <taxon>Schizopora</taxon>
    </lineage>
</organism>
<sequence length="317" mass="36366">MVGVMEPRKSAERAQTTSATWLSTFTPIRITTGRYLSKTDEHCFSWFTQTARGRYDSQEPWCRTFCIRRVFKHEVKAVMAQSRANEASTSGGLQPPTVQTYDLKFPLPPEGQPEGAVVDGIVGGPNVDGRPSARDVRFWEEGWYIWMSRSRWATQEKMDLMLLDLERQTKWMRAKEFDQRAWFESEVRRVRENVRRTNDSAEGVDGSPVVPHPGTAPHDYQDHYGPARHPYPNIAMESHLIRIPSSLPSMDVYVRRIFSPTEHLLSIVRDSIESGAQRDLMIRMWDTTKSGAPFVLAKNVIQRCWDAFTRGPGSDEE</sequence>
<dbReference type="AlphaFoldDB" id="A0A0H2REM9"/>
<accession>A0A0H2REM9</accession>
<dbReference type="EMBL" id="KQ086029">
    <property type="protein sequence ID" value="KLO10325.1"/>
    <property type="molecule type" value="Genomic_DNA"/>
</dbReference>
<evidence type="ECO:0000313" key="2">
    <source>
        <dbReference type="Proteomes" id="UP000053477"/>
    </source>
</evidence>
<dbReference type="Proteomes" id="UP000053477">
    <property type="component" value="Unassembled WGS sequence"/>
</dbReference>
<dbReference type="OrthoDB" id="3171382at2759"/>
<gene>
    <name evidence="1" type="ORF">SCHPADRAFT_878257</name>
</gene>
<dbReference type="InParanoid" id="A0A0H2REM9"/>
<reference evidence="1 2" key="1">
    <citation type="submission" date="2015-04" db="EMBL/GenBank/DDBJ databases">
        <title>Complete genome sequence of Schizopora paradoxa KUC8140, a cosmopolitan wood degrader in East Asia.</title>
        <authorList>
            <consortium name="DOE Joint Genome Institute"/>
            <person name="Min B."/>
            <person name="Park H."/>
            <person name="Jang Y."/>
            <person name="Kim J.-J."/>
            <person name="Kim K.H."/>
            <person name="Pangilinan J."/>
            <person name="Lipzen A."/>
            <person name="Riley R."/>
            <person name="Grigoriev I.V."/>
            <person name="Spatafora J.W."/>
            <person name="Choi I.-G."/>
        </authorList>
    </citation>
    <scope>NUCLEOTIDE SEQUENCE [LARGE SCALE GENOMIC DNA]</scope>
    <source>
        <strain evidence="1 2">KUC8140</strain>
    </source>
</reference>
<evidence type="ECO:0000313" key="1">
    <source>
        <dbReference type="EMBL" id="KLO10325.1"/>
    </source>
</evidence>
<name>A0A0H2REM9_9AGAM</name>
<protein>
    <submittedName>
        <fullName evidence="1">Uncharacterized protein</fullName>
    </submittedName>
</protein>
<proteinExistence type="predicted"/>
<keyword evidence="2" id="KW-1185">Reference proteome</keyword>